<dbReference type="Gene3D" id="1.10.30.10">
    <property type="entry name" value="High mobility group box domain"/>
    <property type="match status" value="1"/>
</dbReference>
<evidence type="ECO:0000256" key="2">
    <source>
        <dbReference type="ARBA" id="ARBA00023125"/>
    </source>
</evidence>
<organism evidence="8 9">
    <name type="scientific">Periophthalmus magnuspinnatus</name>
    <dbReference type="NCBI Taxonomy" id="409849"/>
    <lineage>
        <taxon>Eukaryota</taxon>
        <taxon>Metazoa</taxon>
        <taxon>Chordata</taxon>
        <taxon>Craniata</taxon>
        <taxon>Vertebrata</taxon>
        <taxon>Euteleostomi</taxon>
        <taxon>Actinopterygii</taxon>
        <taxon>Neopterygii</taxon>
        <taxon>Teleostei</taxon>
        <taxon>Neoteleostei</taxon>
        <taxon>Acanthomorphata</taxon>
        <taxon>Gobiaria</taxon>
        <taxon>Gobiiformes</taxon>
        <taxon>Gobioidei</taxon>
        <taxon>Gobiidae</taxon>
        <taxon>Oxudercinae</taxon>
        <taxon>Periophthalmus</taxon>
    </lineage>
</organism>
<evidence type="ECO:0000256" key="4">
    <source>
        <dbReference type="ARBA" id="ARBA00023242"/>
    </source>
</evidence>
<proteinExistence type="predicted"/>
<name>A0A3B4A718_9GOBI</name>
<evidence type="ECO:0000256" key="3">
    <source>
        <dbReference type="ARBA" id="ARBA00023163"/>
    </source>
</evidence>
<sequence>MPDTVLILVPSSGVPLSSGRVFRSSRNKASSEPHIKRPMNAFMVWAKDERRKILQNYPDMHNSNISKILGSRWKSMSHQQKAPFYAEQARLSKVHLEKYPNYKYKPRPKRTCFLEGRRLRIGEYKQLLRIKRQERRDYCVGSSDDSFYQGTVTMAIEQTTTASLNFSSEASSPKLSPQRHQYRHQKLHQTTTDEKVTQGDCPINEANVANDANEANAANEANEDNMEMGVGKESEKHESDSYSDREIN</sequence>
<keyword evidence="3" id="KW-0804">Transcription</keyword>
<keyword evidence="2 5" id="KW-0238">DNA-binding</keyword>
<dbReference type="Pfam" id="PF00505">
    <property type="entry name" value="HMG_box"/>
    <property type="match status" value="1"/>
</dbReference>
<dbReference type="GO" id="GO:0000981">
    <property type="term" value="F:DNA-binding transcription factor activity, RNA polymerase II-specific"/>
    <property type="evidence" value="ECO:0007669"/>
    <property type="project" value="TreeGrafter"/>
</dbReference>
<dbReference type="InterPro" id="IPR009071">
    <property type="entry name" value="HMG_box_dom"/>
</dbReference>
<keyword evidence="4 5" id="KW-0539">Nucleus</keyword>
<feature type="compositionally biased region" description="Polar residues" evidence="6">
    <location>
        <begin position="165"/>
        <end position="179"/>
    </location>
</feature>
<dbReference type="InterPro" id="IPR051356">
    <property type="entry name" value="SOX/SOX-like_TF"/>
</dbReference>
<dbReference type="SUPFAM" id="SSF47095">
    <property type="entry name" value="HMG-box"/>
    <property type="match status" value="1"/>
</dbReference>
<evidence type="ECO:0000256" key="6">
    <source>
        <dbReference type="SAM" id="MobiDB-lite"/>
    </source>
</evidence>
<dbReference type="AlphaFoldDB" id="A0A3B4A718"/>
<dbReference type="FunFam" id="1.10.30.10:FF:000003">
    <property type="entry name" value="Putative transcription factor SOX-6"/>
    <property type="match status" value="1"/>
</dbReference>
<dbReference type="InterPro" id="IPR036910">
    <property type="entry name" value="HMG_box_dom_sf"/>
</dbReference>
<reference evidence="8" key="2">
    <citation type="submission" date="2025-09" db="UniProtKB">
        <authorList>
            <consortium name="Ensembl"/>
        </authorList>
    </citation>
    <scope>IDENTIFICATION</scope>
</reference>
<feature type="domain" description="HMG box" evidence="7">
    <location>
        <begin position="35"/>
        <end position="103"/>
    </location>
</feature>
<dbReference type="Ensembl" id="ENSPMGT00000013120.1">
    <property type="protein sequence ID" value="ENSPMGP00000012296.1"/>
    <property type="gene ID" value="ENSPMGG00000010150.1"/>
</dbReference>
<dbReference type="GO" id="GO:0000978">
    <property type="term" value="F:RNA polymerase II cis-regulatory region sequence-specific DNA binding"/>
    <property type="evidence" value="ECO:0007669"/>
    <property type="project" value="TreeGrafter"/>
</dbReference>
<dbReference type="STRING" id="409849.ENSPMGP00000012296"/>
<dbReference type="Proteomes" id="UP000261520">
    <property type="component" value="Unplaced"/>
</dbReference>
<evidence type="ECO:0000256" key="1">
    <source>
        <dbReference type="ARBA" id="ARBA00023015"/>
    </source>
</evidence>
<dbReference type="PANTHER" id="PTHR45789:SF2">
    <property type="entry name" value="FI18025P1"/>
    <property type="match status" value="1"/>
</dbReference>
<dbReference type="PANTHER" id="PTHR45789">
    <property type="entry name" value="FI18025P1"/>
    <property type="match status" value="1"/>
</dbReference>
<keyword evidence="1" id="KW-0805">Transcription regulation</keyword>
<feature type="compositionally biased region" description="Low complexity" evidence="6">
    <location>
        <begin position="204"/>
        <end position="220"/>
    </location>
</feature>
<feature type="compositionally biased region" description="Basic and acidic residues" evidence="6">
    <location>
        <begin position="230"/>
        <end position="248"/>
    </location>
</feature>
<evidence type="ECO:0000313" key="8">
    <source>
        <dbReference type="Ensembl" id="ENSPMGP00000012296.1"/>
    </source>
</evidence>
<dbReference type="SMART" id="SM00398">
    <property type="entry name" value="HMG"/>
    <property type="match status" value="1"/>
</dbReference>
<keyword evidence="9" id="KW-1185">Reference proteome</keyword>
<evidence type="ECO:0000313" key="9">
    <source>
        <dbReference type="Proteomes" id="UP000261520"/>
    </source>
</evidence>
<protein>
    <recommendedName>
        <fullName evidence="7">HMG box domain-containing protein</fullName>
    </recommendedName>
</protein>
<feature type="DNA-binding region" description="HMG box" evidence="5">
    <location>
        <begin position="35"/>
        <end position="103"/>
    </location>
</feature>
<dbReference type="GO" id="GO:0005634">
    <property type="term" value="C:nucleus"/>
    <property type="evidence" value="ECO:0007669"/>
    <property type="project" value="UniProtKB-UniRule"/>
</dbReference>
<feature type="region of interest" description="Disordered" evidence="6">
    <location>
        <begin position="165"/>
        <end position="248"/>
    </location>
</feature>
<accession>A0A3B4A718</accession>
<reference evidence="8" key="1">
    <citation type="submission" date="2025-08" db="UniProtKB">
        <authorList>
            <consortium name="Ensembl"/>
        </authorList>
    </citation>
    <scope>IDENTIFICATION</scope>
</reference>
<dbReference type="GO" id="GO:0045165">
    <property type="term" value="P:cell fate commitment"/>
    <property type="evidence" value="ECO:0007669"/>
    <property type="project" value="TreeGrafter"/>
</dbReference>
<evidence type="ECO:0000256" key="5">
    <source>
        <dbReference type="PROSITE-ProRule" id="PRU00267"/>
    </source>
</evidence>
<dbReference type="PROSITE" id="PS50118">
    <property type="entry name" value="HMG_BOX_2"/>
    <property type="match status" value="1"/>
</dbReference>
<evidence type="ECO:0000259" key="7">
    <source>
        <dbReference type="PROSITE" id="PS50118"/>
    </source>
</evidence>